<name>A0A813LL57_POLGL</name>
<keyword evidence="1" id="KW-0472">Membrane</keyword>
<dbReference type="InterPro" id="IPR036361">
    <property type="entry name" value="SAP_dom_sf"/>
</dbReference>
<comment type="caution">
    <text evidence="2">The sequence shown here is derived from an EMBL/GenBank/DDBJ whole genome shotgun (WGS) entry which is preliminary data.</text>
</comment>
<dbReference type="Gene3D" id="1.10.720.140">
    <property type="match status" value="1"/>
</dbReference>
<dbReference type="SUPFAM" id="SSF68906">
    <property type="entry name" value="SAP domain"/>
    <property type="match status" value="1"/>
</dbReference>
<evidence type="ECO:0000313" key="3">
    <source>
        <dbReference type="Proteomes" id="UP000626109"/>
    </source>
</evidence>
<reference evidence="2" key="1">
    <citation type="submission" date="2021-02" db="EMBL/GenBank/DDBJ databases">
        <authorList>
            <person name="Dougan E. K."/>
            <person name="Rhodes N."/>
            <person name="Thang M."/>
            <person name="Chan C."/>
        </authorList>
    </citation>
    <scope>NUCLEOTIDE SEQUENCE</scope>
</reference>
<organism evidence="2 3">
    <name type="scientific">Polarella glacialis</name>
    <name type="common">Dinoflagellate</name>
    <dbReference type="NCBI Taxonomy" id="89957"/>
    <lineage>
        <taxon>Eukaryota</taxon>
        <taxon>Sar</taxon>
        <taxon>Alveolata</taxon>
        <taxon>Dinophyceae</taxon>
        <taxon>Suessiales</taxon>
        <taxon>Suessiaceae</taxon>
        <taxon>Polarella</taxon>
    </lineage>
</organism>
<protein>
    <submittedName>
        <fullName evidence="2">Uncharacterized protein</fullName>
    </submittedName>
</protein>
<feature type="transmembrane region" description="Helical" evidence="1">
    <location>
        <begin position="125"/>
        <end position="151"/>
    </location>
</feature>
<sequence length="189" mass="21189">MGQKQGEIKRARRIRGLAAAVVLTAALSSECGSFAERSSLVGGWAARPCVRHQVRCAGPSDPAIERGDVQSWSVRELRSFLDQRGVRHADCCEKRELVERLRLLVCSIHLAHCCVKNNKLKSVKYQVVVVVAVIVSVVVELVGGGFIVVVVEVDLKQHKEPSDKFKSQRLCEQKREEVFKSRRLCEQKR</sequence>
<dbReference type="Proteomes" id="UP000626109">
    <property type="component" value="Unassembled WGS sequence"/>
</dbReference>
<gene>
    <name evidence="2" type="ORF">PGLA2088_LOCUS46389</name>
</gene>
<evidence type="ECO:0000313" key="2">
    <source>
        <dbReference type="EMBL" id="CAE8732417.1"/>
    </source>
</evidence>
<dbReference type="AlphaFoldDB" id="A0A813LL57"/>
<feature type="non-terminal residue" evidence="2">
    <location>
        <position position="1"/>
    </location>
</feature>
<proteinExistence type="predicted"/>
<evidence type="ECO:0000256" key="1">
    <source>
        <dbReference type="SAM" id="Phobius"/>
    </source>
</evidence>
<keyword evidence="1" id="KW-1133">Transmembrane helix</keyword>
<accession>A0A813LL57</accession>
<keyword evidence="1" id="KW-0812">Transmembrane</keyword>
<dbReference type="EMBL" id="CAJNNW010036155">
    <property type="protein sequence ID" value="CAE8732417.1"/>
    <property type="molecule type" value="Genomic_DNA"/>
</dbReference>